<keyword evidence="5" id="KW-0694">RNA-binding</keyword>
<dbReference type="RefSeq" id="WP_278017799.1">
    <property type="nucleotide sequence ID" value="NZ_JARRRY010000001.1"/>
</dbReference>
<keyword evidence="3" id="KW-0378">Hydrolase</keyword>
<dbReference type="InterPro" id="IPR012340">
    <property type="entry name" value="NA-bd_OB-fold"/>
</dbReference>
<evidence type="ECO:0000259" key="6">
    <source>
        <dbReference type="PROSITE" id="PS50126"/>
    </source>
</evidence>
<dbReference type="CDD" id="cd04453">
    <property type="entry name" value="S1_RNase_E"/>
    <property type="match status" value="1"/>
</dbReference>
<evidence type="ECO:0000256" key="2">
    <source>
        <dbReference type="ARBA" id="ARBA00022723"/>
    </source>
</evidence>
<reference evidence="7 8" key="1">
    <citation type="submission" date="2023-04" db="EMBL/GenBank/DDBJ databases">
        <title>Ectobacillus antri isolated from activated sludge.</title>
        <authorList>
            <person name="Yan P."/>
            <person name="Liu X."/>
        </authorList>
    </citation>
    <scope>NUCLEOTIDE SEQUENCE [LARGE SCALE GENOMIC DNA]</scope>
    <source>
        <strain evidence="7 8">C18H</strain>
    </source>
</reference>
<keyword evidence="8" id="KW-1185">Reference proteome</keyword>
<feature type="domain" description="S1 motif" evidence="6">
    <location>
        <begin position="38"/>
        <end position="109"/>
    </location>
</feature>
<sequence>MRTLYVNAVGTEKRVAVVENNRVVEVFMERPGEENPVGNIYIGRVTKVLPGMDAAFVDVGLDKQGYLHKSAIPGGEEKQIHELVHQGQAVVIQVVKEAIDTKGPKLTAKIEISGVYTVYLPHENMSAVSRNIQEQERKLALRELGNGMSGGFIFRSACENADLSIIEKEMKQLQALYKAICATNGSPPMLLHQAKSFLDRILHEIPLHTISHIVTDHIEMQQLIQTKTKSDITTLYRGKESLFSAYHIESEIEKALKKIVWLDNGAYILIEQTETMTVIDVNTGKFIGKGRQEDTNLQTNIYAAKEIARQLRLRDIGGMIAVDFINMKEKHHQEQVKQVLRDELLKDGAITKVFSFTALGILEMTRRRKRKSLRDYLLATCDCCKEGFVMSAQTAAYKLERELLQYRGSDYEAALVEANTHIQEVFQTLQSVLDVHFTTRMTHGFAIRHLGTKEEVLRLKNQ</sequence>
<dbReference type="PANTHER" id="PTHR30001">
    <property type="entry name" value="RIBONUCLEASE"/>
    <property type="match status" value="1"/>
</dbReference>
<evidence type="ECO:0000256" key="4">
    <source>
        <dbReference type="ARBA" id="ARBA00022842"/>
    </source>
</evidence>
<dbReference type="Gene3D" id="2.40.50.140">
    <property type="entry name" value="Nucleic acid-binding proteins"/>
    <property type="match status" value="1"/>
</dbReference>
<dbReference type="PROSITE" id="PS50126">
    <property type="entry name" value="S1"/>
    <property type="match status" value="1"/>
</dbReference>
<proteinExistence type="predicted"/>
<dbReference type="SMART" id="SM00316">
    <property type="entry name" value="S1"/>
    <property type="match status" value="1"/>
</dbReference>
<evidence type="ECO:0000313" key="8">
    <source>
        <dbReference type="Proteomes" id="UP001218246"/>
    </source>
</evidence>
<dbReference type="SUPFAM" id="SSF50249">
    <property type="entry name" value="Nucleic acid-binding proteins"/>
    <property type="match status" value="1"/>
</dbReference>
<dbReference type="InterPro" id="IPR003029">
    <property type="entry name" value="S1_domain"/>
</dbReference>
<accession>A0ABT6H3G0</accession>
<dbReference type="Pfam" id="PF10150">
    <property type="entry name" value="RNase_E_G"/>
    <property type="match status" value="1"/>
</dbReference>
<organism evidence="7 8">
    <name type="scientific">Ectobacillus antri</name>
    <dbReference type="NCBI Taxonomy" id="2486280"/>
    <lineage>
        <taxon>Bacteria</taxon>
        <taxon>Bacillati</taxon>
        <taxon>Bacillota</taxon>
        <taxon>Bacilli</taxon>
        <taxon>Bacillales</taxon>
        <taxon>Bacillaceae</taxon>
        <taxon>Ectobacillus</taxon>
    </lineage>
</organism>
<comment type="cofactor">
    <cofactor evidence="1">
        <name>Mg(2+)</name>
        <dbReference type="ChEBI" id="CHEBI:18420"/>
    </cofactor>
</comment>
<evidence type="ECO:0000256" key="5">
    <source>
        <dbReference type="ARBA" id="ARBA00022884"/>
    </source>
</evidence>
<evidence type="ECO:0000256" key="1">
    <source>
        <dbReference type="ARBA" id="ARBA00001946"/>
    </source>
</evidence>
<protein>
    <submittedName>
        <fullName evidence="7">Rne/Rng family ribonuclease</fullName>
    </submittedName>
</protein>
<dbReference type="PANTHER" id="PTHR30001:SF0">
    <property type="entry name" value="RIBONUCLEASE G"/>
    <property type="match status" value="1"/>
</dbReference>
<dbReference type="EMBL" id="JARULN010000002">
    <property type="protein sequence ID" value="MDG5753132.1"/>
    <property type="molecule type" value="Genomic_DNA"/>
</dbReference>
<keyword evidence="2" id="KW-0479">Metal-binding</keyword>
<dbReference type="InterPro" id="IPR019307">
    <property type="entry name" value="RNA-bd_AU-1/RNase_E/G"/>
</dbReference>
<comment type="caution">
    <text evidence="7">The sequence shown here is derived from an EMBL/GenBank/DDBJ whole genome shotgun (WGS) entry which is preliminary data.</text>
</comment>
<evidence type="ECO:0000256" key="3">
    <source>
        <dbReference type="ARBA" id="ARBA00022801"/>
    </source>
</evidence>
<keyword evidence="4" id="KW-0460">Magnesium</keyword>
<evidence type="ECO:0000313" key="7">
    <source>
        <dbReference type="EMBL" id="MDG5753132.1"/>
    </source>
</evidence>
<dbReference type="NCBIfam" id="TIGR00757">
    <property type="entry name" value="RNaseEG"/>
    <property type="match status" value="1"/>
</dbReference>
<name>A0ABT6H3G0_9BACI</name>
<dbReference type="InterPro" id="IPR004659">
    <property type="entry name" value="RNase_E/G"/>
</dbReference>
<gene>
    <name evidence="7" type="ORF">P6P90_03855</name>
</gene>
<dbReference type="Proteomes" id="UP001218246">
    <property type="component" value="Unassembled WGS sequence"/>
</dbReference>